<accession>A0ACB9PTD4</accession>
<organism evidence="1 2">
    <name type="scientific">Bauhinia variegata</name>
    <name type="common">Purple orchid tree</name>
    <name type="synonym">Phanera variegata</name>
    <dbReference type="NCBI Taxonomy" id="167791"/>
    <lineage>
        <taxon>Eukaryota</taxon>
        <taxon>Viridiplantae</taxon>
        <taxon>Streptophyta</taxon>
        <taxon>Embryophyta</taxon>
        <taxon>Tracheophyta</taxon>
        <taxon>Spermatophyta</taxon>
        <taxon>Magnoliopsida</taxon>
        <taxon>eudicotyledons</taxon>
        <taxon>Gunneridae</taxon>
        <taxon>Pentapetalae</taxon>
        <taxon>rosids</taxon>
        <taxon>fabids</taxon>
        <taxon>Fabales</taxon>
        <taxon>Fabaceae</taxon>
        <taxon>Cercidoideae</taxon>
        <taxon>Cercideae</taxon>
        <taxon>Bauhiniinae</taxon>
        <taxon>Bauhinia</taxon>
    </lineage>
</organism>
<proteinExistence type="predicted"/>
<evidence type="ECO:0000313" key="1">
    <source>
        <dbReference type="EMBL" id="KAI4351264.1"/>
    </source>
</evidence>
<keyword evidence="2" id="KW-1185">Reference proteome</keyword>
<gene>
    <name evidence="1" type="ORF">L6164_005640</name>
</gene>
<reference evidence="1 2" key="1">
    <citation type="journal article" date="2022" name="DNA Res.">
        <title>Chromosomal-level genome assembly of the orchid tree Bauhinia variegata (Leguminosae; Cercidoideae) supports the allotetraploid origin hypothesis of Bauhinia.</title>
        <authorList>
            <person name="Zhong Y."/>
            <person name="Chen Y."/>
            <person name="Zheng D."/>
            <person name="Pang J."/>
            <person name="Liu Y."/>
            <person name="Luo S."/>
            <person name="Meng S."/>
            <person name="Qian L."/>
            <person name="Wei D."/>
            <person name="Dai S."/>
            <person name="Zhou R."/>
        </authorList>
    </citation>
    <scope>NUCLEOTIDE SEQUENCE [LARGE SCALE GENOMIC DNA]</scope>
    <source>
        <strain evidence="1">BV-YZ2020</strain>
    </source>
</reference>
<comment type="caution">
    <text evidence="1">The sequence shown here is derived from an EMBL/GenBank/DDBJ whole genome shotgun (WGS) entry which is preliminary data.</text>
</comment>
<dbReference type="Proteomes" id="UP000828941">
    <property type="component" value="Chromosome 3"/>
</dbReference>
<dbReference type="EMBL" id="CM039428">
    <property type="protein sequence ID" value="KAI4351264.1"/>
    <property type="molecule type" value="Genomic_DNA"/>
</dbReference>
<sequence length="171" mass="19475">MVEKLKLPTQEHPHPYKLQWLNKGSEVKVSKHCLVSFSIGPKYQDQIWCDVIPMDACHLLLGRPWQYDCRSLFDGFANTYSFVKDGVKIKLAPLSPNEINKGKKESKPLVSLVTKEQFKVTKLEAQTLSVVLLLESNEETTIPLEITQMLAEFLDVVSVEIQHGLPPMRDI</sequence>
<name>A0ACB9PTD4_BAUVA</name>
<evidence type="ECO:0000313" key="2">
    <source>
        <dbReference type="Proteomes" id="UP000828941"/>
    </source>
</evidence>
<protein>
    <submittedName>
        <fullName evidence="1">Uncharacterized protein</fullName>
    </submittedName>
</protein>